<sequence>MATAPASTFKDYRHKVPSAHAQLSGAPKDGSDTLIDVNKDAVRRNKLIDDNNLLKGIRMTSDGPLASTRDLIKRPNSLNVNVDQTATMDSTTVEAEYTQTLMQSNFTSVAVKAAAPYVTASVDYSKETTYKNTETEKTIMVSTRYLFPQGRIDFSPPGSGYVDDVQLSDEFIQAIQNALAKPTKLDQREALYDVFADFGDVFRSEVELGGTLSAHTMETFNRSENEETVKEEVKASLEATVKDWSAGVTAAHGNTSSTIKTSSGKTLDVKYIVQGGDYTKIQETKEWIASTDQSDFWRVIEVTNAISVVDLLPDPIKTTTKALMLPLLGRWVDVERVPVTDQYPVDIYRPKGAVPDGWFWLGHSADANQSLIVKPTLPPKSTRNYAVTTGQAGSGFTVQPFPVQPQYAFLSSFFGAPFSAVVAPGSDFGALRPGLFLEGQLELHNGSSISNSVYITRPVTSLYPEDDCFDLQTVVRVQMDTDSPPRPRWVLRKNMVLFDSE</sequence>
<dbReference type="InterPro" id="IPR054586">
    <property type="entry name" value="MACPF_1_fungal"/>
</dbReference>
<dbReference type="OrthoDB" id="2737493at2759"/>
<feature type="region of interest" description="Disordered" evidence="1">
    <location>
        <begin position="1"/>
        <end position="30"/>
    </location>
</feature>
<organism evidence="3 4">
    <name type="scientific">Lentinus brumalis</name>
    <dbReference type="NCBI Taxonomy" id="2498619"/>
    <lineage>
        <taxon>Eukaryota</taxon>
        <taxon>Fungi</taxon>
        <taxon>Dikarya</taxon>
        <taxon>Basidiomycota</taxon>
        <taxon>Agaricomycotina</taxon>
        <taxon>Agaricomycetes</taxon>
        <taxon>Polyporales</taxon>
        <taxon>Polyporaceae</taxon>
        <taxon>Lentinus</taxon>
    </lineage>
</organism>
<dbReference type="InterPro" id="IPR040971">
    <property type="entry name" value="PlyB_C"/>
</dbReference>
<keyword evidence="4" id="KW-1185">Reference proteome</keyword>
<dbReference type="STRING" id="139420.A0A371DBD9"/>
<evidence type="ECO:0000256" key="1">
    <source>
        <dbReference type="SAM" id="MobiDB-lite"/>
    </source>
</evidence>
<gene>
    <name evidence="3" type="ORF">OH76DRAFT_1482685</name>
</gene>
<dbReference type="EMBL" id="KZ857402">
    <property type="protein sequence ID" value="RDX49861.1"/>
    <property type="molecule type" value="Genomic_DNA"/>
</dbReference>
<reference evidence="3 4" key="1">
    <citation type="journal article" date="2018" name="Biotechnol. Biofuels">
        <title>Integrative visual omics of the white-rot fungus Polyporus brumalis exposes the biotechnological potential of its oxidative enzymes for delignifying raw plant biomass.</title>
        <authorList>
            <person name="Miyauchi S."/>
            <person name="Rancon A."/>
            <person name="Drula E."/>
            <person name="Hage H."/>
            <person name="Chaduli D."/>
            <person name="Favel A."/>
            <person name="Grisel S."/>
            <person name="Henrissat B."/>
            <person name="Herpoel-Gimbert I."/>
            <person name="Ruiz-Duenas F.J."/>
            <person name="Chevret D."/>
            <person name="Hainaut M."/>
            <person name="Lin J."/>
            <person name="Wang M."/>
            <person name="Pangilinan J."/>
            <person name="Lipzen A."/>
            <person name="Lesage-Meessen L."/>
            <person name="Navarro D."/>
            <person name="Riley R."/>
            <person name="Grigoriev I.V."/>
            <person name="Zhou S."/>
            <person name="Raouche S."/>
            <person name="Rosso M.N."/>
        </authorList>
    </citation>
    <scope>NUCLEOTIDE SEQUENCE [LARGE SCALE GENOMIC DNA]</scope>
    <source>
        <strain evidence="3 4">BRFM 1820</strain>
    </source>
</reference>
<accession>A0A371DBD9</accession>
<dbReference type="Pfam" id="PF22693">
    <property type="entry name" value="MACPF_1"/>
    <property type="match status" value="1"/>
</dbReference>
<proteinExistence type="predicted"/>
<evidence type="ECO:0000313" key="4">
    <source>
        <dbReference type="Proteomes" id="UP000256964"/>
    </source>
</evidence>
<name>A0A371DBD9_9APHY</name>
<evidence type="ECO:0000259" key="2">
    <source>
        <dbReference type="PROSITE" id="PS51412"/>
    </source>
</evidence>
<dbReference type="AlphaFoldDB" id="A0A371DBD9"/>
<protein>
    <submittedName>
        <fullName evidence="3">Erylysin B</fullName>
    </submittedName>
</protein>
<dbReference type="PROSITE" id="PS51412">
    <property type="entry name" value="MACPF_2"/>
    <property type="match status" value="1"/>
</dbReference>
<dbReference type="Pfam" id="PF18684">
    <property type="entry name" value="PlyB_C"/>
    <property type="match status" value="1"/>
</dbReference>
<dbReference type="InterPro" id="IPR020864">
    <property type="entry name" value="MACPF"/>
</dbReference>
<dbReference type="Proteomes" id="UP000256964">
    <property type="component" value="Unassembled WGS sequence"/>
</dbReference>
<feature type="domain" description="MACPF" evidence="2">
    <location>
        <begin position="12"/>
        <end position="354"/>
    </location>
</feature>
<evidence type="ECO:0000313" key="3">
    <source>
        <dbReference type="EMBL" id="RDX49861.1"/>
    </source>
</evidence>